<keyword evidence="4 7" id="KW-0554">One-carbon metabolism</keyword>
<evidence type="ECO:0000256" key="3">
    <source>
        <dbReference type="ARBA" id="ARBA00012856"/>
    </source>
</evidence>
<evidence type="ECO:0000256" key="7">
    <source>
        <dbReference type="PIRNR" id="PIRNR000194"/>
    </source>
</evidence>
<comment type="catalytic activity">
    <reaction evidence="7">
        <text>(6S)-5,6,7,8-tetrahydrofolate + NADP(+) = 7,8-dihydrofolate + NADPH + H(+)</text>
        <dbReference type="Rhea" id="RHEA:15009"/>
        <dbReference type="ChEBI" id="CHEBI:15378"/>
        <dbReference type="ChEBI" id="CHEBI:57451"/>
        <dbReference type="ChEBI" id="CHEBI:57453"/>
        <dbReference type="ChEBI" id="CHEBI:57783"/>
        <dbReference type="ChEBI" id="CHEBI:58349"/>
        <dbReference type="EC" id="1.5.1.3"/>
    </reaction>
</comment>
<dbReference type="SUPFAM" id="SSF53597">
    <property type="entry name" value="Dihydrofolate reductase-like"/>
    <property type="match status" value="1"/>
</dbReference>
<dbReference type="PIRSF" id="PIRSF000194">
    <property type="entry name" value="DHFR"/>
    <property type="match status" value="1"/>
</dbReference>
<dbReference type="Gene3D" id="3.40.430.10">
    <property type="entry name" value="Dihydrofolate Reductase, subunit A"/>
    <property type="match status" value="1"/>
</dbReference>
<dbReference type="GO" id="GO:0004146">
    <property type="term" value="F:dihydrofolate reductase activity"/>
    <property type="evidence" value="ECO:0007669"/>
    <property type="project" value="UniProtKB-EC"/>
</dbReference>
<evidence type="ECO:0000256" key="2">
    <source>
        <dbReference type="ARBA" id="ARBA00009539"/>
    </source>
</evidence>
<reference evidence="10 11" key="1">
    <citation type="submission" date="2021-01" db="EMBL/GenBank/DDBJ databases">
        <title>Genomic Encyclopedia of Type Strains, Phase IV (KMG-IV): sequencing the most valuable type-strain genomes for metagenomic binning, comparative biology and taxonomic classification.</title>
        <authorList>
            <person name="Goeker M."/>
        </authorList>
    </citation>
    <scope>NUCLEOTIDE SEQUENCE [LARGE SCALE GENOMIC DNA]</scope>
    <source>
        <strain evidence="10 11">DSM 25879</strain>
    </source>
</reference>
<comment type="caution">
    <text evidence="10">The sequence shown here is derived from an EMBL/GenBank/DDBJ whole genome shotgun (WGS) entry which is preliminary data.</text>
</comment>
<keyword evidence="5 7" id="KW-0521">NADP</keyword>
<dbReference type="Pfam" id="PF00186">
    <property type="entry name" value="DHFR_1"/>
    <property type="match status" value="1"/>
</dbReference>
<dbReference type="EMBL" id="JAFBED010000002">
    <property type="protein sequence ID" value="MBM7619433.1"/>
    <property type="molecule type" value="Genomic_DNA"/>
</dbReference>
<evidence type="ECO:0000259" key="9">
    <source>
        <dbReference type="PROSITE" id="PS51330"/>
    </source>
</evidence>
<evidence type="ECO:0000256" key="8">
    <source>
        <dbReference type="RuleBase" id="RU004474"/>
    </source>
</evidence>
<dbReference type="Proteomes" id="UP000737402">
    <property type="component" value="Unassembled WGS sequence"/>
</dbReference>
<dbReference type="CDD" id="cd00209">
    <property type="entry name" value="DHFR"/>
    <property type="match status" value="1"/>
</dbReference>
<gene>
    <name evidence="10" type="ORF">JOC95_001282</name>
</gene>
<dbReference type="PROSITE" id="PS51330">
    <property type="entry name" value="DHFR_2"/>
    <property type="match status" value="1"/>
</dbReference>
<dbReference type="InterPro" id="IPR012259">
    <property type="entry name" value="DHFR"/>
</dbReference>
<dbReference type="InterPro" id="IPR024072">
    <property type="entry name" value="DHFR-like_dom_sf"/>
</dbReference>
<dbReference type="PANTHER" id="PTHR48069">
    <property type="entry name" value="DIHYDROFOLATE REDUCTASE"/>
    <property type="match status" value="1"/>
</dbReference>
<keyword evidence="6 7" id="KW-0560">Oxidoreductase</keyword>
<comment type="pathway">
    <text evidence="1 7">Cofactor biosynthesis; tetrahydrofolate biosynthesis; 5,6,7,8-tetrahydrofolate from 7,8-dihydrofolate: step 1/1.</text>
</comment>
<comment type="similarity">
    <text evidence="2 7 8">Belongs to the dihydrofolate reductase family.</text>
</comment>
<protein>
    <recommendedName>
        <fullName evidence="3 7">Dihydrofolate reductase</fullName>
        <ecNumber evidence="3 7">1.5.1.3</ecNumber>
    </recommendedName>
</protein>
<evidence type="ECO:0000256" key="5">
    <source>
        <dbReference type="ARBA" id="ARBA00022857"/>
    </source>
</evidence>
<keyword evidence="11" id="KW-1185">Reference proteome</keyword>
<dbReference type="PANTHER" id="PTHR48069:SF3">
    <property type="entry name" value="DIHYDROFOLATE REDUCTASE"/>
    <property type="match status" value="1"/>
</dbReference>
<comment type="function">
    <text evidence="7">Key enzyme in folate metabolism. Catalyzes an essential reaction for de novo glycine and purine synthesis, and for DNA precursor synthesis.</text>
</comment>
<evidence type="ECO:0000256" key="6">
    <source>
        <dbReference type="ARBA" id="ARBA00023002"/>
    </source>
</evidence>
<dbReference type="EC" id="1.5.1.3" evidence="3 7"/>
<dbReference type="InterPro" id="IPR001796">
    <property type="entry name" value="DHFR_dom"/>
</dbReference>
<dbReference type="InterPro" id="IPR017925">
    <property type="entry name" value="DHFR_CS"/>
</dbReference>
<dbReference type="PRINTS" id="PR00070">
    <property type="entry name" value="DHFR"/>
</dbReference>
<evidence type="ECO:0000256" key="4">
    <source>
        <dbReference type="ARBA" id="ARBA00022563"/>
    </source>
</evidence>
<name>A0ABS2NY38_9BACI</name>
<dbReference type="PROSITE" id="PS00075">
    <property type="entry name" value="DHFR_1"/>
    <property type="match status" value="1"/>
</dbReference>
<evidence type="ECO:0000256" key="1">
    <source>
        <dbReference type="ARBA" id="ARBA00004903"/>
    </source>
</evidence>
<evidence type="ECO:0000313" key="11">
    <source>
        <dbReference type="Proteomes" id="UP000737402"/>
    </source>
</evidence>
<feature type="domain" description="DHFR" evidence="9">
    <location>
        <begin position="1"/>
        <end position="156"/>
    </location>
</feature>
<sequence>MIVATDRNGLIGKDNDMPWRLPEDLSYFKKITTGSTVVMGRNTFESIGKPLPNRENIILTRNSDYHVEGCRTISSIEALKGMAEKEEEIFVIGGANIYKQALPFTETLYLTYIDEVFEGDTYFPEIDESDWKMVSEEKGVKNEKNPYDYFFRVYKRRH</sequence>
<evidence type="ECO:0000313" key="10">
    <source>
        <dbReference type="EMBL" id="MBM7619433.1"/>
    </source>
</evidence>
<proteinExistence type="inferred from homology"/>
<organism evidence="10 11">
    <name type="scientific">Sutcliffiella tianshenii</name>
    <dbReference type="NCBI Taxonomy" id="1463404"/>
    <lineage>
        <taxon>Bacteria</taxon>
        <taxon>Bacillati</taxon>
        <taxon>Bacillota</taxon>
        <taxon>Bacilli</taxon>
        <taxon>Bacillales</taxon>
        <taxon>Bacillaceae</taxon>
        <taxon>Sutcliffiella</taxon>
    </lineage>
</organism>
<accession>A0ABS2NY38</accession>